<keyword evidence="7" id="KW-0472">Membrane</keyword>
<dbReference type="HOGENOM" id="CLU_000445_107_27_6"/>
<dbReference type="InterPro" id="IPR003660">
    <property type="entry name" value="HAMP_dom"/>
</dbReference>
<dbReference type="EMBL" id="AAOE01000001">
    <property type="protein sequence ID" value="EAR11052.1"/>
    <property type="molecule type" value="Genomic_DNA"/>
</dbReference>
<dbReference type="SMART" id="SM00283">
    <property type="entry name" value="MA"/>
    <property type="match status" value="1"/>
</dbReference>
<proteinExistence type="inferred from homology"/>
<dbReference type="Gene3D" id="3.30.450.290">
    <property type="match status" value="1"/>
</dbReference>
<comment type="similarity">
    <text evidence="3">Belongs to the methyl-accepting chemotaxis (MCP) protein family.</text>
</comment>
<dbReference type="Pfam" id="PF00015">
    <property type="entry name" value="MCPsignal"/>
    <property type="match status" value="1"/>
</dbReference>
<dbReference type="PROSITE" id="PS50111">
    <property type="entry name" value="CHEMOTAXIS_TRANSDUC_2"/>
    <property type="match status" value="1"/>
</dbReference>
<feature type="region of interest" description="Disordered" evidence="6">
    <location>
        <begin position="305"/>
        <end position="328"/>
    </location>
</feature>
<evidence type="ECO:0000256" key="2">
    <source>
        <dbReference type="ARBA" id="ARBA00023224"/>
    </source>
</evidence>
<feature type="compositionally biased region" description="Polar residues" evidence="6">
    <location>
        <begin position="312"/>
        <end position="328"/>
    </location>
</feature>
<reference evidence="10 11" key="1">
    <citation type="submission" date="2006-02" db="EMBL/GenBank/DDBJ databases">
        <authorList>
            <person name="Pinhassi J."/>
            <person name="Pedros-Alio C."/>
            <person name="Ferriera S."/>
            <person name="Johnson J."/>
            <person name="Kravitz S."/>
            <person name="Halpern A."/>
            <person name="Remington K."/>
            <person name="Beeson K."/>
            <person name="Tran B."/>
            <person name="Rogers Y.-H."/>
            <person name="Friedman R."/>
            <person name="Venter J.C."/>
        </authorList>
    </citation>
    <scope>NUCLEOTIDE SEQUENCE [LARGE SCALE GENOMIC DNA]</scope>
    <source>
        <strain evidence="10 11">MED297</strain>
    </source>
</reference>
<evidence type="ECO:0000313" key="11">
    <source>
        <dbReference type="Proteomes" id="UP000005953"/>
    </source>
</evidence>
<evidence type="ECO:0000259" key="9">
    <source>
        <dbReference type="PROSITE" id="PS50885"/>
    </source>
</evidence>
<keyword evidence="7" id="KW-1133">Transmembrane helix</keyword>
<dbReference type="PROSITE" id="PS50885">
    <property type="entry name" value="HAMP"/>
    <property type="match status" value="1"/>
</dbReference>
<keyword evidence="11" id="KW-1185">Reference proteome</keyword>
<organism evidence="10 11">
    <name type="scientific">Reinekea blandensis MED297</name>
    <dbReference type="NCBI Taxonomy" id="314283"/>
    <lineage>
        <taxon>Bacteria</taxon>
        <taxon>Pseudomonadati</taxon>
        <taxon>Pseudomonadota</taxon>
        <taxon>Gammaproteobacteria</taxon>
        <taxon>Oceanospirillales</taxon>
        <taxon>Saccharospirillaceae</taxon>
        <taxon>Reinekea</taxon>
    </lineage>
</organism>
<evidence type="ECO:0000256" key="3">
    <source>
        <dbReference type="ARBA" id="ARBA00029447"/>
    </source>
</evidence>
<dbReference type="GO" id="GO:0007165">
    <property type="term" value="P:signal transduction"/>
    <property type="evidence" value="ECO:0007669"/>
    <property type="project" value="UniProtKB-KW"/>
</dbReference>
<dbReference type="PANTHER" id="PTHR32089">
    <property type="entry name" value="METHYL-ACCEPTING CHEMOTAXIS PROTEIN MCPB"/>
    <property type="match status" value="1"/>
</dbReference>
<dbReference type="Proteomes" id="UP000005953">
    <property type="component" value="Unassembled WGS sequence"/>
</dbReference>
<dbReference type="OrthoDB" id="2489132at2"/>
<feature type="domain" description="HAMP" evidence="9">
    <location>
        <begin position="205"/>
        <end position="258"/>
    </location>
</feature>
<dbReference type="STRING" id="314283.MED297_19232"/>
<dbReference type="FunFam" id="1.10.287.950:FF:000001">
    <property type="entry name" value="Methyl-accepting chemotaxis sensory transducer"/>
    <property type="match status" value="1"/>
</dbReference>
<accession>A4B8V1</accession>
<evidence type="ECO:0000313" key="10">
    <source>
        <dbReference type="EMBL" id="EAR11052.1"/>
    </source>
</evidence>
<dbReference type="GO" id="GO:0006935">
    <property type="term" value="P:chemotaxis"/>
    <property type="evidence" value="ECO:0007669"/>
    <property type="project" value="UniProtKB-ARBA"/>
</dbReference>
<evidence type="ECO:0000256" key="1">
    <source>
        <dbReference type="ARBA" id="ARBA00004370"/>
    </source>
</evidence>
<dbReference type="SUPFAM" id="SSF58104">
    <property type="entry name" value="Methyl-accepting chemotaxis protein (MCP) signaling domain"/>
    <property type="match status" value="1"/>
</dbReference>
<evidence type="ECO:0000256" key="7">
    <source>
        <dbReference type="SAM" id="Phobius"/>
    </source>
</evidence>
<dbReference type="Gene3D" id="1.10.287.950">
    <property type="entry name" value="Methyl-accepting chemotaxis protein"/>
    <property type="match status" value="1"/>
</dbReference>
<keyword evidence="7" id="KW-0812">Transmembrane</keyword>
<keyword evidence="2 4" id="KW-0807">Transducer</keyword>
<dbReference type="GO" id="GO:0016020">
    <property type="term" value="C:membrane"/>
    <property type="evidence" value="ECO:0007669"/>
    <property type="project" value="UniProtKB-SubCell"/>
</dbReference>
<evidence type="ECO:0000259" key="8">
    <source>
        <dbReference type="PROSITE" id="PS50111"/>
    </source>
</evidence>
<protein>
    <submittedName>
        <fullName evidence="10">Methyl-accepting chemotaxis protein</fullName>
    </submittedName>
</protein>
<dbReference type="PANTHER" id="PTHR32089:SF112">
    <property type="entry name" value="LYSOZYME-LIKE PROTEIN-RELATED"/>
    <property type="match status" value="1"/>
</dbReference>
<gene>
    <name evidence="10" type="ORF">MED297_19232</name>
</gene>
<feature type="domain" description="Methyl-accepting transducer" evidence="8">
    <location>
        <begin position="263"/>
        <end position="499"/>
    </location>
</feature>
<keyword evidence="5" id="KW-0175">Coiled coil</keyword>
<comment type="subcellular location">
    <subcellularLocation>
        <location evidence="1">Membrane</location>
    </subcellularLocation>
</comment>
<evidence type="ECO:0000256" key="4">
    <source>
        <dbReference type="PROSITE-ProRule" id="PRU00284"/>
    </source>
</evidence>
<dbReference type="AlphaFoldDB" id="A4B8V1"/>
<sequence length="535" mass="58797">MNWQNFQTRFYVALAIIALVTATVSIVVSSRETRTLTEDMVENNLWRSAENYFDAINTLMISGLMPNRSILQQKLLSHDEILEARVIRSPIVNELYGPGIDGQAAADDLDKRALAGEQFSVIEETDSGRALTVLMPVIALSDYSGTNCLTCHANAQEGEVLGVVRLTEDLSRIDQDVNNGVRVAAYFQLSILLISFLILLLFTRHTIIRRLLKLREDLSDVTAQMDFTRNFDHQRQDEIGHVYQSVAQLMAAVRSSLTTVTRSATTVLSVSRQVREGAESTEAAVNDQKQGTESVAAAVNQMDASASDVRQRTQSAAEESSKANQLTEQSIHLSDETQTGLSELVKDVQQSADVIHRLDERTQSVNTILESIGEIADQTNLLALNAAIEAARAGEQGRGFAVVADEVRALATRTHDSTEDIKATLTALKSETTQAVDAMTHSTEQASRLGDDVRRLIAHLHDIATQVRDIETLNTQIADATQQQNIAADEINQNASRIRDNADHSETLALSSKQYSEALVHAAEELEAAIRCFKI</sequence>
<feature type="transmembrane region" description="Helical" evidence="7">
    <location>
        <begin position="183"/>
        <end position="203"/>
    </location>
</feature>
<feature type="coiled-coil region" evidence="5">
    <location>
        <begin position="463"/>
        <end position="490"/>
    </location>
</feature>
<dbReference type="RefSeq" id="WP_008044438.1">
    <property type="nucleotide sequence ID" value="NZ_CH724151.1"/>
</dbReference>
<name>A4B8V1_9GAMM</name>
<evidence type="ECO:0000256" key="6">
    <source>
        <dbReference type="SAM" id="MobiDB-lite"/>
    </source>
</evidence>
<comment type="caution">
    <text evidence="10">The sequence shown here is derived from an EMBL/GenBank/DDBJ whole genome shotgun (WGS) entry which is preliminary data.</text>
</comment>
<dbReference type="InterPro" id="IPR004089">
    <property type="entry name" value="MCPsignal_dom"/>
</dbReference>
<evidence type="ECO:0000256" key="5">
    <source>
        <dbReference type="SAM" id="Coils"/>
    </source>
</evidence>